<feature type="compositionally biased region" description="Pro residues" evidence="1">
    <location>
        <begin position="44"/>
        <end position="54"/>
    </location>
</feature>
<dbReference type="RefSeq" id="XP_062794212.1">
    <property type="nucleotide sequence ID" value="XM_062938161.1"/>
</dbReference>
<sequence>MSFSFNKADTRIICSKRQPPISQQDMMSRFEIDAPTSSTITPFPLSPPSAPPPASAATHLHYQTSNEPLLPSWHALPSTSDARTSSHFAQAPSDQVSLPPPSYFTVVGDRI</sequence>
<evidence type="ECO:0000313" key="3">
    <source>
        <dbReference type="Proteomes" id="UP001329825"/>
    </source>
</evidence>
<dbReference type="GeneID" id="87958589"/>
<evidence type="ECO:0000256" key="1">
    <source>
        <dbReference type="SAM" id="MobiDB-lite"/>
    </source>
</evidence>
<feature type="region of interest" description="Disordered" evidence="1">
    <location>
        <begin position="37"/>
        <end position="58"/>
    </location>
</feature>
<dbReference type="Proteomes" id="UP001329825">
    <property type="component" value="Chromosome 9"/>
</dbReference>
<reference evidence="2 3" key="1">
    <citation type="submission" date="2024-01" db="EMBL/GenBank/DDBJ databases">
        <title>Comparative genomics of Cryptococcus and Kwoniella reveals pathogenesis evolution and contrasting modes of karyotype evolution via chromosome fusion or intercentromeric recombination.</title>
        <authorList>
            <person name="Coelho M.A."/>
            <person name="David-Palma M."/>
            <person name="Shea T."/>
            <person name="Bowers K."/>
            <person name="McGinley-Smith S."/>
            <person name="Mohammad A.W."/>
            <person name="Gnirke A."/>
            <person name="Yurkov A.M."/>
            <person name="Nowrousian M."/>
            <person name="Sun S."/>
            <person name="Cuomo C.A."/>
            <person name="Heitman J."/>
        </authorList>
    </citation>
    <scope>NUCLEOTIDE SEQUENCE [LARGE SCALE GENOMIC DNA]</scope>
    <source>
        <strain evidence="2">CBS 11374</strain>
    </source>
</reference>
<gene>
    <name evidence="2" type="ORF">IL334_006459</name>
</gene>
<feature type="region of interest" description="Disordered" evidence="1">
    <location>
        <begin position="81"/>
        <end position="101"/>
    </location>
</feature>
<proteinExistence type="predicted"/>
<feature type="compositionally biased region" description="Polar residues" evidence="1">
    <location>
        <begin position="81"/>
        <end position="96"/>
    </location>
</feature>
<evidence type="ECO:0000313" key="2">
    <source>
        <dbReference type="EMBL" id="WRT69473.1"/>
    </source>
</evidence>
<organism evidence="2 3">
    <name type="scientific">Kwoniella shivajii</name>
    <dbReference type="NCBI Taxonomy" id="564305"/>
    <lineage>
        <taxon>Eukaryota</taxon>
        <taxon>Fungi</taxon>
        <taxon>Dikarya</taxon>
        <taxon>Basidiomycota</taxon>
        <taxon>Agaricomycotina</taxon>
        <taxon>Tremellomycetes</taxon>
        <taxon>Tremellales</taxon>
        <taxon>Cryptococcaceae</taxon>
        <taxon>Kwoniella</taxon>
    </lineage>
</organism>
<name>A0ABZ1D609_9TREE</name>
<protein>
    <submittedName>
        <fullName evidence="2">Uncharacterized protein</fullName>
    </submittedName>
</protein>
<keyword evidence="3" id="KW-1185">Reference proteome</keyword>
<accession>A0ABZ1D609</accession>
<dbReference type="EMBL" id="CP141889">
    <property type="protein sequence ID" value="WRT69473.1"/>
    <property type="molecule type" value="Genomic_DNA"/>
</dbReference>